<gene>
    <name evidence="7" type="ORF">M438DRAFT_373769</name>
</gene>
<keyword evidence="5" id="KW-0503">Monooxygenase</keyword>
<evidence type="ECO:0000256" key="1">
    <source>
        <dbReference type="ARBA" id="ARBA00007992"/>
    </source>
</evidence>
<dbReference type="HOGENOM" id="CLU_009665_19_0_1"/>
<dbReference type="InterPro" id="IPR036188">
    <property type="entry name" value="FAD/NAD-bd_sf"/>
</dbReference>
<evidence type="ECO:0000313" key="8">
    <source>
        <dbReference type="Proteomes" id="UP000030706"/>
    </source>
</evidence>
<dbReference type="Pfam" id="PF01494">
    <property type="entry name" value="FAD_binding_3"/>
    <property type="match status" value="1"/>
</dbReference>
<dbReference type="SUPFAM" id="SSF54373">
    <property type="entry name" value="FAD-linked reductases, C-terminal domain"/>
    <property type="match status" value="1"/>
</dbReference>
<dbReference type="EMBL" id="KL584980">
    <property type="protein sequence ID" value="KEQ85353.1"/>
    <property type="molecule type" value="Genomic_DNA"/>
</dbReference>
<keyword evidence="2" id="KW-0285">Flavoprotein</keyword>
<protein>
    <submittedName>
        <fullName evidence="7">FAD/NAD(P)-binding domain-containing protein</fullName>
    </submittedName>
</protein>
<dbReference type="PRINTS" id="PR00420">
    <property type="entry name" value="RNGMNOXGNASE"/>
</dbReference>
<dbReference type="InterPro" id="IPR002938">
    <property type="entry name" value="FAD-bd"/>
</dbReference>
<dbReference type="OrthoDB" id="9993796at2759"/>
<dbReference type="GO" id="GO:0071949">
    <property type="term" value="F:FAD binding"/>
    <property type="evidence" value="ECO:0007669"/>
    <property type="project" value="InterPro"/>
</dbReference>
<comment type="similarity">
    <text evidence="1">Belongs to the paxM FAD-dependent monooxygenase family.</text>
</comment>
<dbReference type="Gene3D" id="3.50.50.60">
    <property type="entry name" value="FAD/NAD(P)-binding domain"/>
    <property type="match status" value="1"/>
</dbReference>
<evidence type="ECO:0000256" key="5">
    <source>
        <dbReference type="ARBA" id="ARBA00023033"/>
    </source>
</evidence>
<dbReference type="RefSeq" id="XP_029761540.1">
    <property type="nucleotide sequence ID" value="XM_029908450.1"/>
</dbReference>
<keyword evidence="8" id="KW-1185">Reference proteome</keyword>
<accession>A0A074XIM4</accession>
<keyword evidence="3" id="KW-0274">FAD</keyword>
<dbReference type="GeneID" id="40750756"/>
<proteinExistence type="inferred from homology"/>
<dbReference type="PANTHER" id="PTHR13789:SF261">
    <property type="entry name" value="HYDROXYLASE, PUTATIVE (AFU_ORTHOLOGUE AFUA_7G00590)-RELATED"/>
    <property type="match status" value="1"/>
</dbReference>
<organism evidence="7 8">
    <name type="scientific">Aureobasidium pullulans EXF-150</name>
    <dbReference type="NCBI Taxonomy" id="1043002"/>
    <lineage>
        <taxon>Eukaryota</taxon>
        <taxon>Fungi</taxon>
        <taxon>Dikarya</taxon>
        <taxon>Ascomycota</taxon>
        <taxon>Pezizomycotina</taxon>
        <taxon>Dothideomycetes</taxon>
        <taxon>Dothideomycetidae</taxon>
        <taxon>Dothideales</taxon>
        <taxon>Saccotheciaceae</taxon>
        <taxon>Aureobasidium</taxon>
    </lineage>
</organism>
<dbReference type="STRING" id="1043002.A0A074XIM4"/>
<dbReference type="PANTHER" id="PTHR13789">
    <property type="entry name" value="MONOOXYGENASE"/>
    <property type="match status" value="1"/>
</dbReference>
<evidence type="ECO:0000313" key="7">
    <source>
        <dbReference type="EMBL" id="KEQ85353.1"/>
    </source>
</evidence>
<dbReference type="Proteomes" id="UP000030706">
    <property type="component" value="Unassembled WGS sequence"/>
</dbReference>
<evidence type="ECO:0000256" key="2">
    <source>
        <dbReference type="ARBA" id="ARBA00022630"/>
    </source>
</evidence>
<sequence length="421" mass="46521">MAVDMEQQPLRVTIIGAGIAGLTAALALRKQGHVVTVLERSRFAVETGAAMHMAPNATALLEWMDIRPSEVGGTLLRQMRRFDSSGNLIHTKVFGPEDRSHWQTEWYLVHRVDLHNKLKSESTSTSRPGVPVKLHLACKVSDIDISNASVTLEDGQTFEGDVLLGADGLHSFTRKLISGDIKPYAVGKSAMRWLVPKETLLADPRTDRVSIETPGAFVEWSAPDRRLVAYPCSDDKIMNMCAFAPSSEFQDPDSIGEDAYNTSGNRDLMLRAFKDFCPAVHAAMENSGDSLKIWDMYDMKTLPKWCDGPSAIIGDAAHPFQPYMGQGGAMAIEDAISVAVLLPLGTTKQQIPERLRLYEKCRKERNELVLMYTRMNGRDEGDDSVRRMTAKDLVDCMTMCVMHNERASSMEALSKAAAIAV</sequence>
<name>A0A074XIM4_AURPU</name>
<evidence type="ECO:0000256" key="4">
    <source>
        <dbReference type="ARBA" id="ARBA00023002"/>
    </source>
</evidence>
<evidence type="ECO:0000256" key="3">
    <source>
        <dbReference type="ARBA" id="ARBA00022827"/>
    </source>
</evidence>
<dbReference type="GO" id="GO:0004497">
    <property type="term" value="F:monooxygenase activity"/>
    <property type="evidence" value="ECO:0007669"/>
    <property type="project" value="UniProtKB-KW"/>
</dbReference>
<dbReference type="SUPFAM" id="SSF51905">
    <property type="entry name" value="FAD/NAD(P)-binding domain"/>
    <property type="match status" value="1"/>
</dbReference>
<feature type="domain" description="FAD-binding" evidence="6">
    <location>
        <begin position="11"/>
        <end position="370"/>
    </location>
</feature>
<dbReference type="AlphaFoldDB" id="A0A074XIM4"/>
<evidence type="ECO:0000259" key="6">
    <source>
        <dbReference type="Pfam" id="PF01494"/>
    </source>
</evidence>
<reference evidence="7 8" key="1">
    <citation type="journal article" date="2014" name="BMC Genomics">
        <title>Genome sequencing of four Aureobasidium pullulans varieties: biotechnological potential, stress tolerance, and description of new species.</title>
        <authorList>
            <person name="Gostin Ar C."/>
            <person name="Ohm R.A."/>
            <person name="Kogej T."/>
            <person name="Sonjak S."/>
            <person name="Turk M."/>
            <person name="Zajc J."/>
            <person name="Zalar P."/>
            <person name="Grube M."/>
            <person name="Sun H."/>
            <person name="Han J."/>
            <person name="Sharma A."/>
            <person name="Chiniquy J."/>
            <person name="Ngan C.Y."/>
            <person name="Lipzen A."/>
            <person name="Barry K."/>
            <person name="Grigoriev I.V."/>
            <person name="Gunde-Cimerman N."/>
        </authorList>
    </citation>
    <scope>NUCLEOTIDE SEQUENCE [LARGE SCALE GENOMIC DNA]</scope>
    <source>
        <strain evidence="7 8">EXF-150</strain>
    </source>
</reference>
<dbReference type="InterPro" id="IPR050493">
    <property type="entry name" value="FAD-dep_Monooxygenase_BioMet"/>
</dbReference>
<keyword evidence="4" id="KW-0560">Oxidoreductase</keyword>